<keyword evidence="2 3" id="KW-0808">Transferase</keyword>
<gene>
    <name evidence="3" type="ORF">SAMN04488001_1737</name>
</gene>
<dbReference type="RefSeq" id="WP_089946514.1">
    <property type="nucleotide sequence ID" value="NZ_FNOI01000002.1"/>
</dbReference>
<keyword evidence="4" id="KW-1185">Reference proteome</keyword>
<dbReference type="STRING" id="670155.SAMN04488001_1737"/>
<name>A0A1H2W6T7_9RHOB</name>
<dbReference type="EMBL" id="FNOI01000002">
    <property type="protein sequence ID" value="SDW76245.1"/>
    <property type="molecule type" value="Genomic_DNA"/>
</dbReference>
<dbReference type="InterPro" id="IPR011004">
    <property type="entry name" value="Trimer_LpxA-like_sf"/>
</dbReference>
<reference evidence="4" key="1">
    <citation type="submission" date="2016-10" db="EMBL/GenBank/DDBJ databases">
        <authorList>
            <person name="Varghese N."/>
            <person name="Submissions S."/>
        </authorList>
    </citation>
    <scope>NUCLEOTIDE SEQUENCE [LARGE SCALE GENOMIC DNA]</scope>
    <source>
        <strain evidence="4">DSM 26922</strain>
    </source>
</reference>
<dbReference type="SUPFAM" id="SSF51161">
    <property type="entry name" value="Trimeric LpxA-like enzymes"/>
    <property type="match status" value="1"/>
</dbReference>
<dbReference type="InterPro" id="IPR051159">
    <property type="entry name" value="Hexapeptide_acetyltransf"/>
</dbReference>
<evidence type="ECO:0000313" key="3">
    <source>
        <dbReference type="EMBL" id="SDW76245.1"/>
    </source>
</evidence>
<comment type="similarity">
    <text evidence="1">Belongs to the transferase hexapeptide repeat family.</text>
</comment>
<accession>A0A1H2W6T7</accession>
<protein>
    <submittedName>
        <fullName evidence="3">Transferase hexapeptide (Six repeat-containing protein)</fullName>
    </submittedName>
</protein>
<dbReference type="Proteomes" id="UP000199441">
    <property type="component" value="Unassembled WGS sequence"/>
</dbReference>
<dbReference type="GO" id="GO:0008374">
    <property type="term" value="F:O-acyltransferase activity"/>
    <property type="evidence" value="ECO:0007669"/>
    <property type="project" value="TreeGrafter"/>
</dbReference>
<evidence type="ECO:0000256" key="1">
    <source>
        <dbReference type="ARBA" id="ARBA00007274"/>
    </source>
</evidence>
<dbReference type="GO" id="GO:0005829">
    <property type="term" value="C:cytosol"/>
    <property type="evidence" value="ECO:0007669"/>
    <property type="project" value="TreeGrafter"/>
</dbReference>
<dbReference type="Pfam" id="PF00132">
    <property type="entry name" value="Hexapep"/>
    <property type="match status" value="1"/>
</dbReference>
<evidence type="ECO:0000313" key="4">
    <source>
        <dbReference type="Proteomes" id="UP000199441"/>
    </source>
</evidence>
<dbReference type="Gene3D" id="2.160.10.10">
    <property type="entry name" value="Hexapeptide repeat proteins"/>
    <property type="match status" value="1"/>
</dbReference>
<organism evidence="3 4">
    <name type="scientific">Litoreibacter albidus</name>
    <dbReference type="NCBI Taxonomy" id="670155"/>
    <lineage>
        <taxon>Bacteria</taxon>
        <taxon>Pseudomonadati</taxon>
        <taxon>Pseudomonadota</taxon>
        <taxon>Alphaproteobacteria</taxon>
        <taxon>Rhodobacterales</taxon>
        <taxon>Roseobacteraceae</taxon>
        <taxon>Litoreibacter</taxon>
    </lineage>
</organism>
<dbReference type="CDD" id="cd04647">
    <property type="entry name" value="LbH_MAT_like"/>
    <property type="match status" value="1"/>
</dbReference>
<evidence type="ECO:0000256" key="2">
    <source>
        <dbReference type="ARBA" id="ARBA00022679"/>
    </source>
</evidence>
<sequence>MAKGAPDVFDAELPPSLLQTKQRLTHKIRLSRFLLSVVDPRAYLHALKLLNHYNQTHVIPRRSITTGPNAAISPTSQFANPSRISLGARAHVGAGCFIWAGPHSGRIDAGDDLLLGPNVLLTAANYRFRDGTPVSDQTMDEASIHIGDNVWIGAGAIILPGSRIGSNAVVAAGAVVRGIVATGEVVAGVPAKNAGRR</sequence>
<dbReference type="AlphaFoldDB" id="A0A1H2W6T7"/>
<dbReference type="InterPro" id="IPR001451">
    <property type="entry name" value="Hexapep"/>
</dbReference>
<dbReference type="PANTHER" id="PTHR23416:SF23">
    <property type="entry name" value="ACETYLTRANSFERASE C18B11.09C-RELATED"/>
    <property type="match status" value="1"/>
</dbReference>
<proteinExistence type="inferred from homology"/>
<dbReference type="PANTHER" id="PTHR23416">
    <property type="entry name" value="SIALIC ACID SYNTHASE-RELATED"/>
    <property type="match status" value="1"/>
</dbReference>